<dbReference type="AlphaFoldDB" id="A0A4S4KY54"/>
<dbReference type="GO" id="GO:0016787">
    <property type="term" value="F:hydrolase activity"/>
    <property type="evidence" value="ECO:0007669"/>
    <property type="project" value="UniProtKB-KW"/>
</dbReference>
<feature type="domain" description="Alpha/beta hydrolase fold-3" evidence="2">
    <location>
        <begin position="99"/>
        <end position="316"/>
    </location>
</feature>
<keyword evidence="1" id="KW-0378">Hydrolase</keyword>
<name>A0A4S4KY54_9AGAM</name>
<gene>
    <name evidence="3" type="ORF">EW145_g6146</name>
</gene>
<dbReference type="EMBL" id="SGPK01000436">
    <property type="protein sequence ID" value="THH03607.1"/>
    <property type="molecule type" value="Genomic_DNA"/>
</dbReference>
<sequence length="336" mass="36938">MAQWAHYSTPDPEWLAHKPVLWSDPNATPESENEGSETKLLRLQRRVAETLKQHVKEASAPVGITVEEQRIRMSRHPGEIAVRVYTPKLDDAEETFPVIIQLHGGGFCLGTLDNDELKCRALCATHRTVVVNVDYRLAPAFPWPVGLNDSYDAVKWVVRDAPDLRVSIDKGLIVSGESAGANFTCVIAQRARDDPELKGKITGQVLQIPSTCSGRLQGYPEKYKDQLLSFEQNKDDPIITRSMMKMFVDAYKPAPAGNPEVSPLLAESFVGLPPAYVQVAGADALRDEGLLYTQLMQESGVQTKLDVYPGVPHGFATSLPQLAEPEAVTPNVNGEL</sequence>
<accession>A0A4S4KY54</accession>
<evidence type="ECO:0000313" key="4">
    <source>
        <dbReference type="Proteomes" id="UP000308199"/>
    </source>
</evidence>
<dbReference type="Proteomes" id="UP000308199">
    <property type="component" value="Unassembled WGS sequence"/>
</dbReference>
<reference evidence="3 4" key="1">
    <citation type="submission" date="2019-02" db="EMBL/GenBank/DDBJ databases">
        <title>Genome sequencing of the rare red list fungi Phellinidium pouzarii.</title>
        <authorList>
            <person name="Buettner E."/>
            <person name="Kellner H."/>
        </authorList>
    </citation>
    <scope>NUCLEOTIDE SEQUENCE [LARGE SCALE GENOMIC DNA]</scope>
    <source>
        <strain evidence="3 4">DSM 108285</strain>
    </source>
</reference>
<keyword evidence="4" id="KW-1185">Reference proteome</keyword>
<evidence type="ECO:0000256" key="1">
    <source>
        <dbReference type="ARBA" id="ARBA00022801"/>
    </source>
</evidence>
<organism evidence="3 4">
    <name type="scientific">Phellinidium pouzarii</name>
    <dbReference type="NCBI Taxonomy" id="167371"/>
    <lineage>
        <taxon>Eukaryota</taxon>
        <taxon>Fungi</taxon>
        <taxon>Dikarya</taxon>
        <taxon>Basidiomycota</taxon>
        <taxon>Agaricomycotina</taxon>
        <taxon>Agaricomycetes</taxon>
        <taxon>Hymenochaetales</taxon>
        <taxon>Hymenochaetaceae</taxon>
        <taxon>Phellinidium</taxon>
    </lineage>
</organism>
<dbReference type="InterPro" id="IPR013094">
    <property type="entry name" value="AB_hydrolase_3"/>
</dbReference>
<dbReference type="InterPro" id="IPR029058">
    <property type="entry name" value="AB_hydrolase_fold"/>
</dbReference>
<comment type="caution">
    <text evidence="3">The sequence shown here is derived from an EMBL/GenBank/DDBJ whole genome shotgun (WGS) entry which is preliminary data.</text>
</comment>
<dbReference type="PANTHER" id="PTHR48081">
    <property type="entry name" value="AB HYDROLASE SUPERFAMILY PROTEIN C4A8.06C"/>
    <property type="match status" value="1"/>
</dbReference>
<dbReference type="PANTHER" id="PTHR48081:SF8">
    <property type="entry name" value="ALPHA_BETA HYDROLASE FOLD-3 DOMAIN-CONTAINING PROTEIN-RELATED"/>
    <property type="match status" value="1"/>
</dbReference>
<dbReference type="SUPFAM" id="SSF53474">
    <property type="entry name" value="alpha/beta-Hydrolases"/>
    <property type="match status" value="1"/>
</dbReference>
<dbReference type="OrthoDB" id="408631at2759"/>
<dbReference type="InterPro" id="IPR050300">
    <property type="entry name" value="GDXG_lipolytic_enzyme"/>
</dbReference>
<dbReference type="Gene3D" id="3.40.50.1820">
    <property type="entry name" value="alpha/beta hydrolase"/>
    <property type="match status" value="1"/>
</dbReference>
<evidence type="ECO:0000313" key="3">
    <source>
        <dbReference type="EMBL" id="THH03607.1"/>
    </source>
</evidence>
<protein>
    <recommendedName>
        <fullName evidence="2">Alpha/beta hydrolase fold-3 domain-containing protein</fullName>
    </recommendedName>
</protein>
<evidence type="ECO:0000259" key="2">
    <source>
        <dbReference type="Pfam" id="PF07859"/>
    </source>
</evidence>
<dbReference type="Pfam" id="PF07859">
    <property type="entry name" value="Abhydrolase_3"/>
    <property type="match status" value="1"/>
</dbReference>
<proteinExistence type="predicted"/>